<keyword evidence="5 8" id="KW-0812">Transmembrane</keyword>
<gene>
    <name evidence="9" type="primary">UGT2B4</name>
    <name evidence="9" type="ORF">BLAG_LOCUS7516</name>
</gene>
<keyword evidence="7 8" id="KW-0472">Membrane</keyword>
<evidence type="ECO:0000256" key="2">
    <source>
        <dbReference type="ARBA" id="ARBA00009995"/>
    </source>
</evidence>
<dbReference type="SUPFAM" id="SSF53756">
    <property type="entry name" value="UDP-Glycosyltransferase/glycogen phosphorylase"/>
    <property type="match status" value="2"/>
</dbReference>
<protein>
    <submittedName>
        <fullName evidence="9">UGT2B4 protein</fullName>
    </submittedName>
</protein>
<evidence type="ECO:0000313" key="9">
    <source>
        <dbReference type="EMBL" id="CAH1245052.1"/>
    </source>
</evidence>
<dbReference type="FunFam" id="3.40.50.2000:FF:000001">
    <property type="entry name" value="UDP-glucuronosyltransferase"/>
    <property type="match status" value="1"/>
</dbReference>
<dbReference type="PANTHER" id="PTHR48043:SF145">
    <property type="entry name" value="FI06409P-RELATED"/>
    <property type="match status" value="1"/>
</dbReference>
<dbReference type="CDD" id="cd03784">
    <property type="entry name" value="GT1_Gtf-like"/>
    <property type="match status" value="2"/>
</dbReference>
<evidence type="ECO:0000256" key="3">
    <source>
        <dbReference type="ARBA" id="ARBA00022676"/>
    </source>
</evidence>
<dbReference type="PROSITE" id="PS00375">
    <property type="entry name" value="UDPGT"/>
    <property type="match status" value="1"/>
</dbReference>
<keyword evidence="4" id="KW-0808">Transferase</keyword>
<reference evidence="9" key="1">
    <citation type="submission" date="2022-01" db="EMBL/GenBank/DDBJ databases">
        <authorList>
            <person name="Braso-Vives M."/>
        </authorList>
    </citation>
    <scope>NUCLEOTIDE SEQUENCE</scope>
</reference>
<dbReference type="InterPro" id="IPR035595">
    <property type="entry name" value="UDP_glycos_trans_CS"/>
</dbReference>
<evidence type="ECO:0000256" key="5">
    <source>
        <dbReference type="ARBA" id="ARBA00022692"/>
    </source>
</evidence>
<feature type="transmembrane region" description="Helical" evidence="8">
    <location>
        <begin position="973"/>
        <end position="996"/>
    </location>
</feature>
<evidence type="ECO:0000313" key="10">
    <source>
        <dbReference type="Proteomes" id="UP000838412"/>
    </source>
</evidence>
<dbReference type="PANTHER" id="PTHR48043">
    <property type="entry name" value="EG:EG0003.4 PROTEIN-RELATED"/>
    <property type="match status" value="1"/>
</dbReference>
<evidence type="ECO:0000256" key="1">
    <source>
        <dbReference type="ARBA" id="ARBA00004370"/>
    </source>
</evidence>
<name>A0A8J9Z0C3_BRALA</name>
<dbReference type="FunFam" id="3.40.50.2000:FF:000050">
    <property type="entry name" value="UDP-glucuronosyltransferase"/>
    <property type="match status" value="1"/>
</dbReference>
<accession>A0A8J9Z0C3</accession>
<evidence type="ECO:0000256" key="6">
    <source>
        <dbReference type="ARBA" id="ARBA00022989"/>
    </source>
</evidence>
<comment type="subcellular location">
    <subcellularLocation>
        <location evidence="1">Membrane</location>
    </subcellularLocation>
</comment>
<dbReference type="GO" id="GO:0008194">
    <property type="term" value="F:UDP-glycosyltransferase activity"/>
    <property type="evidence" value="ECO:0007669"/>
    <property type="project" value="InterPro"/>
</dbReference>
<dbReference type="InterPro" id="IPR002213">
    <property type="entry name" value="UDP_glucos_trans"/>
</dbReference>
<sequence length="1018" mass="112007">MYSKLIRRNSLQINKNMSTGFCLFLAVAAILSQHVRAGDILVATMTYGSPWMDVAKIAEVLASRGHVVTVLAHASQKSDLMRKWPTLQYETFGDPEETPLIKELLKTVPTALAFHTPGLLGHLSIASTFASGPVDHTEKMLGDKKLMAKLKNSHYDVVLTYPGPSGGFFVAQYLDLPLVCTMRSMPSGQDIRATGVPNPLAYVPTGTSGLSDRMTFMQRVMNVLLYFTMTTMGQMVMERGFDNVARRTIGDNFTTSVALAGTDVWLYQSDLMFDFPKPMMPNMVSIAGHMAEDVKPLSEDLEKFVQSSGDDGVVLVTFGSMIAAMPAEIADMLAAAFARLPQKVVWRYAGTPPPIASLGSNTKTMEWVPQSDLLAHAKTKAFVSHCGYNGVAEAMYHGVPLVGMPLYADQYDNIARMVARGMAVSLDIHAVTSEEVYQAITTVISEPRYKEKADQVSTHLRDQPQSPMERAVWWIEHVIKHGGLPHLRSRAIELPFYQYYLNSPSLIGKSMSTGFHLFLAVAAVFSHHVQAADILVATATFASPWMGVAKIAEALASRGHVVTVLAPASEKSELMRKWPTFHYETFGDPKETPLMKEVMKTVPPKLSFSTPGLRGHLSVASTLASVLLDNCEKMISETQLMTKLKNSHYDVVLAYPGPSCGFFVAQYLDLPLVCTMLPTIPTGLDIRATGVPNPLAYVPTVLSGLSDQMTFLQRVKNILVYIAVATTGQIFERYIDNVAIRTIGDNFTMSAALARTDVWLYLTGDMFDFPRPMMPNMVSIAGHMAEDVKPLSEEMERFVQSSGDDGVVLVTFGSMIAAMPAEKADMLAAAFARLPQKVVWRYAGTPPPSLGSNTKTMEWVPQNDLLVAEAMYHGVPLVGMPLFFDQYANVARTVARGMAVALDIHAVTSEEVYQAITTVISEPRYEEKADQVSTHLRDQPQSPMERAVWWIGHVIKHGGLPHLRSRAIELPFYQYYLLDVIGMIIAVISAVLLSCLKCCSFACGMCKRGNTNTKKKTN</sequence>
<evidence type="ECO:0000256" key="8">
    <source>
        <dbReference type="SAM" id="Phobius"/>
    </source>
</evidence>
<keyword evidence="6 8" id="KW-1133">Transmembrane helix</keyword>
<proteinExistence type="inferred from homology"/>
<dbReference type="EMBL" id="OV696699">
    <property type="protein sequence ID" value="CAH1245052.1"/>
    <property type="molecule type" value="Genomic_DNA"/>
</dbReference>
<dbReference type="Pfam" id="PF00201">
    <property type="entry name" value="UDPGT"/>
    <property type="match status" value="2"/>
</dbReference>
<keyword evidence="10" id="KW-1185">Reference proteome</keyword>
<organism evidence="9 10">
    <name type="scientific">Branchiostoma lanceolatum</name>
    <name type="common">Common lancelet</name>
    <name type="synonym">Amphioxus lanceolatum</name>
    <dbReference type="NCBI Taxonomy" id="7740"/>
    <lineage>
        <taxon>Eukaryota</taxon>
        <taxon>Metazoa</taxon>
        <taxon>Chordata</taxon>
        <taxon>Cephalochordata</taxon>
        <taxon>Leptocardii</taxon>
        <taxon>Amphioxiformes</taxon>
        <taxon>Branchiostomatidae</taxon>
        <taxon>Branchiostoma</taxon>
    </lineage>
</organism>
<dbReference type="Gene3D" id="3.40.50.2000">
    <property type="entry name" value="Glycogen Phosphorylase B"/>
    <property type="match status" value="3"/>
</dbReference>
<dbReference type="InterPro" id="IPR050271">
    <property type="entry name" value="UDP-glycosyltransferase"/>
</dbReference>
<comment type="similarity">
    <text evidence="2">Belongs to the UDP-glycosyltransferase family.</text>
</comment>
<dbReference type="OrthoDB" id="5835829at2759"/>
<dbReference type="AlphaFoldDB" id="A0A8J9Z0C3"/>
<dbReference type="FunFam" id="3.40.50.2000:FF:000379">
    <property type="entry name" value="UDP-glucuronosyltransferase"/>
    <property type="match status" value="2"/>
</dbReference>
<keyword evidence="3" id="KW-0328">Glycosyltransferase</keyword>
<evidence type="ECO:0000256" key="7">
    <source>
        <dbReference type="ARBA" id="ARBA00023136"/>
    </source>
</evidence>
<evidence type="ECO:0000256" key="4">
    <source>
        <dbReference type="ARBA" id="ARBA00022679"/>
    </source>
</evidence>
<dbReference type="GO" id="GO:0016020">
    <property type="term" value="C:membrane"/>
    <property type="evidence" value="ECO:0007669"/>
    <property type="project" value="UniProtKB-SubCell"/>
</dbReference>
<dbReference type="Proteomes" id="UP000838412">
    <property type="component" value="Chromosome 14"/>
</dbReference>